<sequence>MMEPYRIKVIEPLRKTTRNQRAGILKKAGYNLFLIPARFVYLDFISDSGTGAMSAEAWARMIEAEEDFSGQKAGEDFINIARKITGFPFIQAVHQGRTAENILFNILFKKGDKIISNTHFETTRANLEKIGCSAIDIPELKPPFCGNIDINRLESAVKKDKKIRAVVLTLTNNIKGGQPVSLENIKETHKIIKRIGGLLIFDASRFADNAFLIKKYSNSKKSILSICYEMFRYCDILYLSSKKDGLVNIGGFIGLRDKRIYEQLKEKIIEQESYPSSGGLAARDLAAMAVGLKESIEEDFLRSHIEKVHSLGKFLKMNGVKIFEPLGGHGVVIILESTIPYPAYTLGARIYLETGIRGGVFGDELRLAIPRRVYTIEHLKFTGESIGLVYKKEPTFKLKLANRPKTFFNFFARFTVER</sequence>
<dbReference type="EMBL" id="DTHJ01000019">
    <property type="protein sequence ID" value="HHS62160.1"/>
    <property type="molecule type" value="Genomic_DNA"/>
</dbReference>
<feature type="domain" description="Aromatic amino acid beta-eliminating lyase/threonine aldolase" evidence="4">
    <location>
        <begin position="43"/>
        <end position="381"/>
    </location>
</feature>
<dbReference type="GO" id="GO:0009034">
    <property type="term" value="F:tryptophanase activity"/>
    <property type="evidence" value="ECO:0007669"/>
    <property type="project" value="UniProtKB-EC"/>
</dbReference>
<comment type="cofactor">
    <cofactor evidence="1">
        <name>pyridoxal 5'-phosphate</name>
        <dbReference type="ChEBI" id="CHEBI:597326"/>
    </cofactor>
</comment>
<dbReference type="Gene3D" id="3.40.640.10">
    <property type="entry name" value="Type I PLP-dependent aspartate aminotransferase-like (Major domain)"/>
    <property type="match status" value="1"/>
</dbReference>
<comment type="similarity">
    <text evidence="2">Belongs to the beta-eliminating lyase family.</text>
</comment>
<dbReference type="PANTHER" id="PTHR32325">
    <property type="entry name" value="BETA-ELIMINATING LYASE-LIKE PROTEIN-RELATED"/>
    <property type="match status" value="1"/>
</dbReference>
<keyword evidence="5" id="KW-0456">Lyase</keyword>
<accession>A0A7C6EFV9</accession>
<comment type="caution">
    <text evidence="5">The sequence shown here is derived from an EMBL/GenBank/DDBJ whole genome shotgun (WGS) entry which is preliminary data.</text>
</comment>
<dbReference type="InterPro" id="IPR015422">
    <property type="entry name" value="PyrdxlP-dep_Trfase_small"/>
</dbReference>
<keyword evidence="3" id="KW-0663">Pyridoxal phosphate</keyword>
<dbReference type="AlphaFoldDB" id="A0A7C6EFV9"/>
<dbReference type="InterPro" id="IPR015421">
    <property type="entry name" value="PyrdxlP-dep_Trfase_major"/>
</dbReference>
<dbReference type="InterPro" id="IPR015424">
    <property type="entry name" value="PyrdxlP-dep_Trfase"/>
</dbReference>
<dbReference type="SUPFAM" id="SSF53383">
    <property type="entry name" value="PLP-dependent transferases"/>
    <property type="match status" value="1"/>
</dbReference>
<evidence type="ECO:0000313" key="5">
    <source>
        <dbReference type="EMBL" id="HHS62160.1"/>
    </source>
</evidence>
<dbReference type="NCBIfam" id="NF009709">
    <property type="entry name" value="PRK13238.1"/>
    <property type="match status" value="1"/>
</dbReference>
<dbReference type="Pfam" id="PF01212">
    <property type="entry name" value="Beta_elim_lyase"/>
    <property type="match status" value="1"/>
</dbReference>
<dbReference type="PANTHER" id="PTHR32325:SF4">
    <property type="entry name" value="TRYPTOPHANASE"/>
    <property type="match status" value="1"/>
</dbReference>
<name>A0A7C6EFV9_UNCW3</name>
<dbReference type="InterPro" id="IPR001597">
    <property type="entry name" value="ArAA_b-elim_lyase/Thr_aldolase"/>
</dbReference>
<dbReference type="Gene3D" id="3.90.1150.10">
    <property type="entry name" value="Aspartate Aminotransferase, domain 1"/>
    <property type="match status" value="1"/>
</dbReference>
<gene>
    <name evidence="5" type="ORF">ENV70_00900</name>
</gene>
<evidence type="ECO:0000256" key="2">
    <source>
        <dbReference type="ARBA" id="ARBA00009721"/>
    </source>
</evidence>
<protein>
    <submittedName>
        <fullName evidence="5">Tryptophanase</fullName>
        <ecNumber evidence="5">4.1.99.1</ecNumber>
    </submittedName>
</protein>
<dbReference type="EC" id="4.1.99.1" evidence="5"/>
<evidence type="ECO:0000256" key="1">
    <source>
        <dbReference type="ARBA" id="ARBA00001933"/>
    </source>
</evidence>
<proteinExistence type="inferred from homology"/>
<reference evidence="5" key="1">
    <citation type="journal article" date="2020" name="mSystems">
        <title>Genome- and Community-Level Interaction Insights into Carbon Utilization and Element Cycling Functions of Hydrothermarchaeota in Hydrothermal Sediment.</title>
        <authorList>
            <person name="Zhou Z."/>
            <person name="Liu Y."/>
            <person name="Xu W."/>
            <person name="Pan J."/>
            <person name="Luo Z.H."/>
            <person name="Li M."/>
        </authorList>
    </citation>
    <scope>NUCLEOTIDE SEQUENCE [LARGE SCALE GENOMIC DNA]</scope>
    <source>
        <strain evidence="5">SpSt-783</strain>
    </source>
</reference>
<evidence type="ECO:0000259" key="4">
    <source>
        <dbReference type="Pfam" id="PF01212"/>
    </source>
</evidence>
<organism evidence="5">
    <name type="scientific">candidate division WOR-3 bacterium</name>
    <dbReference type="NCBI Taxonomy" id="2052148"/>
    <lineage>
        <taxon>Bacteria</taxon>
        <taxon>Bacteria division WOR-3</taxon>
    </lineage>
</organism>
<evidence type="ECO:0000256" key="3">
    <source>
        <dbReference type="ARBA" id="ARBA00022898"/>
    </source>
</evidence>